<evidence type="ECO:0000313" key="5">
    <source>
        <dbReference type="Proteomes" id="UP000226191"/>
    </source>
</evidence>
<dbReference type="RefSeq" id="WP_002516960.1">
    <property type="nucleotide sequence ID" value="NZ_AP022844.1"/>
</dbReference>
<evidence type="ECO:0000256" key="1">
    <source>
        <dbReference type="ARBA" id="ARBA00022603"/>
    </source>
</evidence>
<accession>A0A8B2VG49</accession>
<dbReference type="EMBL" id="MVCE01000004">
    <property type="protein sequence ID" value="PGF33107.1"/>
    <property type="molecule type" value="Genomic_DNA"/>
</dbReference>
<name>A0A8B2VG49_CUTAC</name>
<gene>
    <name evidence="4" type="ORF">B1B09_09250</name>
</gene>
<organism evidence="4 5">
    <name type="scientific">Cutibacterium acnes</name>
    <name type="common">Propionibacterium acnes</name>
    <dbReference type="NCBI Taxonomy" id="1747"/>
    <lineage>
        <taxon>Bacteria</taxon>
        <taxon>Bacillati</taxon>
        <taxon>Actinomycetota</taxon>
        <taxon>Actinomycetes</taxon>
        <taxon>Propionibacteriales</taxon>
        <taxon>Propionibacteriaceae</taxon>
        <taxon>Cutibacterium</taxon>
    </lineage>
</organism>
<dbReference type="InterPro" id="IPR004398">
    <property type="entry name" value="RNA_MeTrfase_RsmD"/>
</dbReference>
<dbReference type="InterPro" id="IPR029063">
    <property type="entry name" value="SAM-dependent_MTases_sf"/>
</dbReference>
<dbReference type="Gene3D" id="3.40.50.150">
    <property type="entry name" value="Vaccinia Virus protein VP39"/>
    <property type="match status" value="1"/>
</dbReference>
<dbReference type="AlphaFoldDB" id="A0A8B2VG49"/>
<feature type="compositionally biased region" description="Low complexity" evidence="3">
    <location>
        <begin position="13"/>
        <end position="24"/>
    </location>
</feature>
<proteinExistence type="predicted"/>
<dbReference type="PANTHER" id="PTHR43542">
    <property type="entry name" value="METHYLTRANSFERASE"/>
    <property type="match status" value="1"/>
</dbReference>
<dbReference type="Pfam" id="PF03602">
    <property type="entry name" value="Cons_hypoth95"/>
    <property type="match status" value="1"/>
</dbReference>
<comment type="caution">
    <text evidence="4">The sequence shown here is derived from an EMBL/GenBank/DDBJ whole genome shotgun (WGS) entry which is preliminary data.</text>
</comment>
<evidence type="ECO:0000313" key="4">
    <source>
        <dbReference type="EMBL" id="PGF33107.1"/>
    </source>
</evidence>
<protein>
    <submittedName>
        <fullName evidence="4">Methylase</fullName>
    </submittedName>
</protein>
<dbReference type="PIRSF" id="PIRSF004553">
    <property type="entry name" value="CHP00095"/>
    <property type="match status" value="1"/>
</dbReference>
<keyword evidence="2" id="KW-0808">Transferase</keyword>
<dbReference type="GO" id="GO:0008168">
    <property type="term" value="F:methyltransferase activity"/>
    <property type="evidence" value="ECO:0007669"/>
    <property type="project" value="UniProtKB-KW"/>
</dbReference>
<reference evidence="4 5" key="1">
    <citation type="submission" date="2017-02" db="EMBL/GenBank/DDBJ databases">
        <title>Prevalence of linear plasmids in Cutibacterium acnes isolates obtained from cancerous prostatic tissue.</title>
        <authorList>
            <person name="Davidsson S."/>
            <person name="Bruggemann H."/>
        </authorList>
    </citation>
    <scope>NUCLEOTIDE SEQUENCE [LARGE SCALE GENOMIC DNA]</scope>
    <source>
        <strain evidence="4 5">11-78</strain>
    </source>
</reference>
<dbReference type="Proteomes" id="UP000226191">
    <property type="component" value="Unassembled WGS sequence"/>
</dbReference>
<dbReference type="GO" id="GO:0031167">
    <property type="term" value="P:rRNA methylation"/>
    <property type="evidence" value="ECO:0007669"/>
    <property type="project" value="InterPro"/>
</dbReference>
<dbReference type="PANTHER" id="PTHR43542:SF1">
    <property type="entry name" value="METHYLTRANSFERASE"/>
    <property type="match status" value="1"/>
</dbReference>
<feature type="region of interest" description="Disordered" evidence="3">
    <location>
        <begin position="1"/>
        <end position="25"/>
    </location>
</feature>
<dbReference type="PROSITE" id="PS00092">
    <property type="entry name" value="N6_MTASE"/>
    <property type="match status" value="1"/>
</dbReference>
<dbReference type="GO" id="GO:0003676">
    <property type="term" value="F:nucleic acid binding"/>
    <property type="evidence" value="ECO:0007669"/>
    <property type="project" value="InterPro"/>
</dbReference>
<dbReference type="InterPro" id="IPR002052">
    <property type="entry name" value="DNA_methylase_N6_adenine_CS"/>
</dbReference>
<sequence>MSRIIAGRAGGQRLTTPPGRLTRPTTDRVREGVFSALAAWNGTANEVPEVQLAGQAFCDLFAGSGAVALEAASRGATTVVAVDRDRCACNVMKDNSRTTRLRIEVSSQTVTAFLAQNHRVFDVVWFDPPYDLAADDMDSLILTACDGALAHNGLLVVERSRRSRDPRFPDGYESWNSRYGETVVYYAQRTGEPEVDAGREQQ</sequence>
<dbReference type="SUPFAM" id="SSF53335">
    <property type="entry name" value="S-adenosyl-L-methionine-dependent methyltransferases"/>
    <property type="match status" value="1"/>
</dbReference>
<dbReference type="GeneID" id="92857449"/>
<evidence type="ECO:0000256" key="2">
    <source>
        <dbReference type="ARBA" id="ARBA00022679"/>
    </source>
</evidence>
<evidence type="ECO:0000256" key="3">
    <source>
        <dbReference type="SAM" id="MobiDB-lite"/>
    </source>
</evidence>
<dbReference type="CDD" id="cd02440">
    <property type="entry name" value="AdoMet_MTases"/>
    <property type="match status" value="1"/>
</dbReference>
<dbReference type="OrthoDB" id="9803017at2"/>
<keyword evidence="1 4" id="KW-0489">Methyltransferase</keyword>